<feature type="region of interest" description="Disordered" evidence="1">
    <location>
        <begin position="1"/>
        <end position="49"/>
    </location>
</feature>
<dbReference type="EMBL" id="UNQJ01000005">
    <property type="protein sequence ID" value="SYZ33173.1"/>
    <property type="molecule type" value="Genomic_DNA"/>
</dbReference>
<keyword evidence="3" id="KW-1185">Reference proteome</keyword>
<dbReference type="AlphaFoldDB" id="A0A383S5R5"/>
<name>A0A383S5R5_9ACTN</name>
<feature type="region of interest" description="Disordered" evidence="1">
    <location>
        <begin position="63"/>
        <end position="93"/>
    </location>
</feature>
<feature type="compositionally biased region" description="Basic and acidic residues" evidence="1">
    <location>
        <begin position="76"/>
        <end position="89"/>
    </location>
</feature>
<gene>
    <name evidence="2" type="ORF">PROPAUS_1090</name>
</gene>
<feature type="compositionally biased region" description="Low complexity" evidence="1">
    <location>
        <begin position="39"/>
        <end position="49"/>
    </location>
</feature>
<evidence type="ECO:0000313" key="3">
    <source>
        <dbReference type="Proteomes" id="UP000263928"/>
    </source>
</evidence>
<accession>A0A383S5R5</accession>
<evidence type="ECO:0000313" key="2">
    <source>
        <dbReference type="EMBL" id="SYZ33173.1"/>
    </source>
</evidence>
<reference evidence="3" key="1">
    <citation type="submission" date="2018-08" db="EMBL/GenBank/DDBJ databases">
        <authorList>
            <person name="Hornung B."/>
        </authorList>
    </citation>
    <scope>NUCLEOTIDE SEQUENCE [LARGE SCALE GENOMIC DNA]</scope>
</reference>
<organism evidence="2 3">
    <name type="scientific">Propionibacterium australiense</name>
    <dbReference type="NCBI Taxonomy" id="119981"/>
    <lineage>
        <taxon>Bacteria</taxon>
        <taxon>Bacillati</taxon>
        <taxon>Actinomycetota</taxon>
        <taxon>Actinomycetes</taxon>
        <taxon>Propionibacteriales</taxon>
        <taxon>Propionibacteriaceae</taxon>
        <taxon>Propionibacterium</taxon>
    </lineage>
</organism>
<protein>
    <submittedName>
        <fullName evidence="2">Uncharacterized protein</fullName>
    </submittedName>
</protein>
<sequence length="255" mass="27685">MAGSCLPASTPGSPAHHPTGKHWPQPSTTSSMACAPHWRPSSRMPRGSSRLVTSLAGLSTAPMGRYVTRVDTSGEGSREHASRCSHRPEESDDQPVFVHHHPVLCPGLAFRSGMSFFLPTPSDPCRVCSCNAPGSVEPSGCPTVRLRRPGETHREPAGPARSTLNHRQGMPGAPSPFCSPAVLVSVQRVLRLQWCARSLARRYLTQLPQGRKAARVSELFRVRGRPLFLLLFPEDGAPQRAPGRGRGLPRQTSMR</sequence>
<feature type="region of interest" description="Disordered" evidence="1">
    <location>
        <begin position="139"/>
        <end position="172"/>
    </location>
</feature>
<feature type="compositionally biased region" description="Low complexity" evidence="1">
    <location>
        <begin position="236"/>
        <end position="255"/>
    </location>
</feature>
<feature type="region of interest" description="Disordered" evidence="1">
    <location>
        <begin position="235"/>
        <end position="255"/>
    </location>
</feature>
<evidence type="ECO:0000256" key="1">
    <source>
        <dbReference type="SAM" id="MobiDB-lite"/>
    </source>
</evidence>
<dbReference type="Proteomes" id="UP000263928">
    <property type="component" value="Unassembled WGS sequence"/>
</dbReference>
<proteinExistence type="predicted"/>